<dbReference type="InterPro" id="IPR045113">
    <property type="entry name" value="Rpb7-like"/>
</dbReference>
<feature type="transmembrane region" description="Helical" evidence="7">
    <location>
        <begin position="38"/>
        <end position="62"/>
    </location>
</feature>
<keyword evidence="4 5" id="KW-0539">Nucleus</keyword>
<keyword evidence="7" id="KW-1133">Transmembrane helix</keyword>
<dbReference type="InterPro" id="IPR036898">
    <property type="entry name" value="RNA_pol_Rpb7-like_N_sf"/>
</dbReference>
<proteinExistence type="predicted"/>
<dbReference type="EMBL" id="OZ021737">
    <property type="protein sequence ID" value="CAK9317297.1"/>
    <property type="molecule type" value="Genomic_DNA"/>
</dbReference>
<keyword evidence="7" id="KW-0812">Transmembrane</keyword>
<evidence type="ECO:0000256" key="1">
    <source>
        <dbReference type="ARBA" id="ARBA00004123"/>
    </source>
</evidence>
<comment type="function">
    <text evidence="5">DNA-dependent RNA polymerase which catalyzes the transcription of DNA into RNA using the four ribonucleoside triphosphates as substrates.</text>
</comment>
<keyword evidence="2 5" id="KW-0240">DNA-directed RNA polymerase</keyword>
<evidence type="ECO:0000256" key="4">
    <source>
        <dbReference type="ARBA" id="ARBA00023242"/>
    </source>
</evidence>
<evidence type="ECO:0000313" key="8">
    <source>
        <dbReference type="EMBL" id="CAK9317297.1"/>
    </source>
</evidence>
<keyword evidence="3 5" id="KW-0804">Transcription</keyword>
<reference evidence="8 9" key="1">
    <citation type="submission" date="2024-03" db="EMBL/GenBank/DDBJ databases">
        <authorList>
            <person name="Gkanogiannis A."/>
            <person name="Becerra Lopez-Lavalle L."/>
        </authorList>
    </citation>
    <scope>NUCLEOTIDE SEQUENCE [LARGE SCALE GENOMIC DNA]</scope>
</reference>
<name>A0ABP0Y9Y3_9ROSI</name>
<keyword evidence="7" id="KW-0472">Membrane</keyword>
<sequence length="292" mass="32888">MGKGSEGDAQFTLRFDSVDFVSIQHLQRTCLINLSCFYLLQALFLLRPVWILLLLVSVAVSMEGLKVSDANMVIYVHPSKSKKVSQAVLRELGAMLLKFDEKFEGVLLAYEAKIVNKNGKILSGVHPYFGVTIKAKLLLFSPKPNMLLEGKVVKLRQESIHVIVLGFASAVITDKDIPDEFKHRTKHGEEMFVSRAHKHHVIKVGTMVQFMVKSFDEEILHISGSLVPSCTGSIHWLEKNWVEGSITNSKKKTREKEGEVMLQDSFATDPNARILNNDHQSKTKKQKTTRIS</sequence>
<gene>
    <name evidence="8" type="ORF">CITCOLO1_LOCUS9199</name>
</gene>
<feature type="compositionally biased region" description="Basic residues" evidence="6">
    <location>
        <begin position="282"/>
        <end position="292"/>
    </location>
</feature>
<comment type="subcellular location">
    <subcellularLocation>
        <location evidence="1 5">Nucleus</location>
    </subcellularLocation>
</comment>
<dbReference type="PANTHER" id="PTHR12709:SF5">
    <property type="entry name" value="DNA-DIRECTED RNA POLYMERASE I SUBUNIT RPA43"/>
    <property type="match status" value="1"/>
</dbReference>
<evidence type="ECO:0000256" key="2">
    <source>
        <dbReference type="ARBA" id="ARBA00022478"/>
    </source>
</evidence>
<feature type="region of interest" description="Disordered" evidence="6">
    <location>
        <begin position="269"/>
        <end position="292"/>
    </location>
</feature>
<dbReference type="Proteomes" id="UP001642487">
    <property type="component" value="Chromosome 3"/>
</dbReference>
<organism evidence="8 9">
    <name type="scientific">Citrullus colocynthis</name>
    <name type="common">colocynth</name>
    <dbReference type="NCBI Taxonomy" id="252529"/>
    <lineage>
        <taxon>Eukaryota</taxon>
        <taxon>Viridiplantae</taxon>
        <taxon>Streptophyta</taxon>
        <taxon>Embryophyta</taxon>
        <taxon>Tracheophyta</taxon>
        <taxon>Spermatophyta</taxon>
        <taxon>Magnoliopsida</taxon>
        <taxon>eudicotyledons</taxon>
        <taxon>Gunneridae</taxon>
        <taxon>Pentapetalae</taxon>
        <taxon>rosids</taxon>
        <taxon>fabids</taxon>
        <taxon>Cucurbitales</taxon>
        <taxon>Cucurbitaceae</taxon>
        <taxon>Benincaseae</taxon>
        <taxon>Citrullus</taxon>
    </lineage>
</organism>
<dbReference type="PANTHER" id="PTHR12709">
    <property type="entry name" value="DNA-DIRECTED RNA POLYMERASE II, III"/>
    <property type="match status" value="1"/>
</dbReference>
<evidence type="ECO:0000256" key="6">
    <source>
        <dbReference type="SAM" id="MobiDB-lite"/>
    </source>
</evidence>
<evidence type="ECO:0000256" key="7">
    <source>
        <dbReference type="SAM" id="Phobius"/>
    </source>
</evidence>
<protein>
    <recommendedName>
        <fullName evidence="5">DNA-directed RNA polymerase subunit</fullName>
    </recommendedName>
</protein>
<evidence type="ECO:0000256" key="3">
    <source>
        <dbReference type="ARBA" id="ARBA00023163"/>
    </source>
</evidence>
<keyword evidence="9" id="KW-1185">Reference proteome</keyword>
<dbReference type="Gene3D" id="3.30.1490.120">
    <property type="entry name" value="RNA polymerase Rpb7-like, N-terminal domain"/>
    <property type="match status" value="1"/>
</dbReference>
<accession>A0ABP0Y9Y3</accession>
<evidence type="ECO:0000313" key="9">
    <source>
        <dbReference type="Proteomes" id="UP001642487"/>
    </source>
</evidence>
<evidence type="ECO:0000256" key="5">
    <source>
        <dbReference type="RuleBase" id="RU369086"/>
    </source>
</evidence>
<dbReference type="Gene3D" id="2.40.50.1060">
    <property type="match status" value="1"/>
</dbReference>